<dbReference type="GeneID" id="81459231"/>
<proteinExistence type="predicted"/>
<gene>
    <name evidence="1" type="ORF">N7517_002318</name>
</gene>
<dbReference type="Pfam" id="PF19086">
    <property type="entry name" value="Terpene_syn_C_2"/>
    <property type="match status" value="1"/>
</dbReference>
<comment type="caution">
    <text evidence="1">The sequence shown here is derived from an EMBL/GenBank/DDBJ whole genome shotgun (WGS) entry which is preliminary data.</text>
</comment>
<sequence>MSTIEQILGKFNDVVVRVPSLYSLSPSWYPRVVPDLERKVEEHIESWRQRWLPEPTAYKQNLAADCSYITRAITPDANVPNLQIGGRFASWKALLGKTDTEQPSDWKDTPTTMAESFYDIGFSLQEGTELGAVRLEDAFQDGIILDLDVYIKDRAETSGVYPTIGQALILQNIALPAWFINHPVPKKMLRHTSIMVALWGCKHVDNVIPLLVHHQGLDPQEAVYHTCQIIHDSYTAFESLVPDVLALASENGLAEGSMFVTGCKDVCMGLASWTYGLSLK</sequence>
<dbReference type="EMBL" id="JAPZBT010000001">
    <property type="protein sequence ID" value="KAJ5384407.1"/>
    <property type="molecule type" value="Genomic_DNA"/>
</dbReference>
<dbReference type="InterPro" id="IPR008949">
    <property type="entry name" value="Isoprenoid_synthase_dom_sf"/>
</dbReference>
<keyword evidence="2" id="KW-1185">Reference proteome</keyword>
<dbReference type="OrthoDB" id="2861623at2759"/>
<dbReference type="Proteomes" id="UP001147752">
    <property type="component" value="Unassembled WGS sequence"/>
</dbReference>
<reference evidence="1" key="1">
    <citation type="submission" date="2022-12" db="EMBL/GenBank/DDBJ databases">
        <authorList>
            <person name="Petersen C."/>
        </authorList>
    </citation>
    <scope>NUCLEOTIDE SEQUENCE</scope>
    <source>
        <strain evidence="1">IBT 3081</strain>
    </source>
</reference>
<dbReference type="AlphaFoldDB" id="A0A9W9STM0"/>
<dbReference type="SUPFAM" id="SSF48576">
    <property type="entry name" value="Terpenoid synthases"/>
    <property type="match status" value="1"/>
</dbReference>
<name>A0A9W9STM0_9EURO</name>
<organism evidence="1 2">
    <name type="scientific">Penicillium concentricum</name>
    <dbReference type="NCBI Taxonomy" id="293559"/>
    <lineage>
        <taxon>Eukaryota</taxon>
        <taxon>Fungi</taxon>
        <taxon>Dikarya</taxon>
        <taxon>Ascomycota</taxon>
        <taxon>Pezizomycotina</taxon>
        <taxon>Eurotiomycetes</taxon>
        <taxon>Eurotiomycetidae</taxon>
        <taxon>Eurotiales</taxon>
        <taxon>Aspergillaceae</taxon>
        <taxon>Penicillium</taxon>
    </lineage>
</organism>
<protein>
    <submittedName>
        <fullName evidence="1">Terpenoid synthase</fullName>
    </submittedName>
</protein>
<dbReference type="RefSeq" id="XP_056584183.1">
    <property type="nucleotide sequence ID" value="XM_056720048.1"/>
</dbReference>
<reference evidence="1" key="2">
    <citation type="journal article" date="2023" name="IMA Fungus">
        <title>Comparative genomic study of the Penicillium genus elucidates a diverse pangenome and 15 lateral gene transfer events.</title>
        <authorList>
            <person name="Petersen C."/>
            <person name="Sorensen T."/>
            <person name="Nielsen M.R."/>
            <person name="Sondergaard T.E."/>
            <person name="Sorensen J.L."/>
            <person name="Fitzpatrick D.A."/>
            <person name="Frisvad J.C."/>
            <person name="Nielsen K.L."/>
        </authorList>
    </citation>
    <scope>NUCLEOTIDE SEQUENCE</scope>
    <source>
        <strain evidence="1">IBT 3081</strain>
    </source>
</reference>
<dbReference type="Gene3D" id="1.10.600.10">
    <property type="entry name" value="Farnesyl Diphosphate Synthase"/>
    <property type="match status" value="1"/>
</dbReference>
<evidence type="ECO:0000313" key="2">
    <source>
        <dbReference type="Proteomes" id="UP001147752"/>
    </source>
</evidence>
<evidence type="ECO:0000313" key="1">
    <source>
        <dbReference type="EMBL" id="KAJ5384407.1"/>
    </source>
</evidence>
<accession>A0A9W9STM0</accession>